<protein>
    <recommendedName>
        <fullName evidence="5">Lipoprotein</fullName>
    </recommendedName>
</protein>
<evidence type="ECO:0000313" key="4">
    <source>
        <dbReference type="Proteomes" id="UP001344658"/>
    </source>
</evidence>
<reference evidence="3 4" key="1">
    <citation type="submission" date="2023-12" db="EMBL/GenBank/DDBJ databases">
        <title>Streptomyces sp. V4-01.</title>
        <authorList>
            <person name="Somphong A."/>
            <person name="Phongsopitanun W."/>
        </authorList>
    </citation>
    <scope>NUCLEOTIDE SEQUENCE [LARGE SCALE GENOMIC DNA]</scope>
    <source>
        <strain evidence="3 4">V4-01</strain>
    </source>
</reference>
<evidence type="ECO:0000256" key="2">
    <source>
        <dbReference type="SAM" id="SignalP"/>
    </source>
</evidence>
<feature type="region of interest" description="Disordered" evidence="1">
    <location>
        <begin position="28"/>
        <end position="92"/>
    </location>
</feature>
<evidence type="ECO:0000313" key="3">
    <source>
        <dbReference type="EMBL" id="MEE4543356.1"/>
    </source>
</evidence>
<accession>A0ABU7PC23</accession>
<feature type="compositionally biased region" description="Low complexity" evidence="1">
    <location>
        <begin position="40"/>
        <end position="50"/>
    </location>
</feature>
<sequence length="269" mass="27355">MNSDTPLVRAGVLVAALVAATGLAGCASHDTKHPDPGAPPSGSAAPSGPATSGGSGPGTAAGRSPGDPGSGPPTQPLSAWPDKPFTDRTPFRWNGRPAAISAGYAAADFRAAMQRTWRLSHGATEKKQTFDGRSYLAFTDRLTNGGELLADVVGIEDAKGDLQQLTCDVYQGAARPAAFLQDCASLAYPNADPAGAAAWEEADRPRLDAMVKGSTAWAESPLFTAGGTSMFLRHSRPVLTSGGGRMIYELVVFGSGSGSPGGGKAAASR</sequence>
<dbReference type="RefSeq" id="WP_330795687.1">
    <property type="nucleotide sequence ID" value="NZ_JAZEWV010000010.1"/>
</dbReference>
<evidence type="ECO:0008006" key="5">
    <source>
        <dbReference type="Google" id="ProtNLM"/>
    </source>
</evidence>
<comment type="caution">
    <text evidence="3">The sequence shown here is derived from an EMBL/GenBank/DDBJ whole genome shotgun (WGS) entry which is preliminary data.</text>
</comment>
<gene>
    <name evidence="3" type="ORF">V2S66_15425</name>
</gene>
<dbReference type="EMBL" id="JAZEWV010000010">
    <property type="protein sequence ID" value="MEE4543356.1"/>
    <property type="molecule type" value="Genomic_DNA"/>
</dbReference>
<name>A0ABU7PC23_9ACTN</name>
<organism evidence="3 4">
    <name type="scientific">Actinacidiphila polyblastidii</name>
    <dbReference type="NCBI Taxonomy" id="3110430"/>
    <lineage>
        <taxon>Bacteria</taxon>
        <taxon>Bacillati</taxon>
        <taxon>Actinomycetota</taxon>
        <taxon>Actinomycetes</taxon>
        <taxon>Kitasatosporales</taxon>
        <taxon>Streptomycetaceae</taxon>
        <taxon>Actinacidiphila</taxon>
    </lineage>
</organism>
<evidence type="ECO:0000256" key="1">
    <source>
        <dbReference type="SAM" id="MobiDB-lite"/>
    </source>
</evidence>
<feature type="chain" id="PRO_5045648402" description="Lipoprotein" evidence="2">
    <location>
        <begin position="25"/>
        <end position="269"/>
    </location>
</feature>
<proteinExistence type="predicted"/>
<dbReference type="Proteomes" id="UP001344658">
    <property type="component" value="Unassembled WGS sequence"/>
</dbReference>
<feature type="signal peptide" evidence="2">
    <location>
        <begin position="1"/>
        <end position="24"/>
    </location>
</feature>
<keyword evidence="2" id="KW-0732">Signal</keyword>
<keyword evidence="4" id="KW-1185">Reference proteome</keyword>